<dbReference type="InParanoid" id="A0A1Y1KZS8"/>
<name>A0A1Y1KZS8_PHOPY</name>
<protein>
    <recommendedName>
        <fullName evidence="4">BZIP domain-containing protein</fullName>
    </recommendedName>
</protein>
<accession>A0A1Y1KZS8</accession>
<gene>
    <name evidence="2" type="ORF">PPYR_06165</name>
</gene>
<reference evidence="1" key="1">
    <citation type="journal article" date="2016" name="Sci. Rep.">
        <title>Molecular characterization of firefly nuptial gifts: a multi-omics approach sheds light on postcopulatory sexual selection.</title>
        <authorList>
            <person name="Al-Wathiqui N."/>
            <person name="Fallon T.R."/>
            <person name="South A."/>
            <person name="Weng J.K."/>
            <person name="Lewis S.M."/>
        </authorList>
    </citation>
    <scope>NUCLEOTIDE SEQUENCE</scope>
</reference>
<dbReference type="EMBL" id="GEZM01068522">
    <property type="protein sequence ID" value="JAV66913.1"/>
    <property type="molecule type" value="Transcribed_RNA"/>
</dbReference>
<reference evidence="2 3" key="2">
    <citation type="journal article" date="2018" name="Elife">
        <title>Firefly genomes illuminate parallel origins of bioluminescence in beetles.</title>
        <authorList>
            <person name="Fallon T.R."/>
            <person name="Lower S.E."/>
            <person name="Chang C.H."/>
            <person name="Bessho-Uehara M."/>
            <person name="Martin G.J."/>
            <person name="Bewick A.J."/>
            <person name="Behringer M."/>
            <person name="Debat H.J."/>
            <person name="Wong I."/>
            <person name="Day J.C."/>
            <person name="Suvorov A."/>
            <person name="Silva C.J."/>
            <person name="Stanger-Hall K.F."/>
            <person name="Hall D.W."/>
            <person name="Schmitz R.J."/>
            <person name="Nelson D.R."/>
            <person name="Lewis S.M."/>
            <person name="Shigenobu S."/>
            <person name="Bybee S.M."/>
            <person name="Larracuente A.M."/>
            <person name="Oba Y."/>
            <person name="Weng J.K."/>
        </authorList>
    </citation>
    <scope>NUCLEOTIDE SEQUENCE [LARGE SCALE GENOMIC DNA]</scope>
    <source>
        <strain evidence="2">1611_PpyrPB1</strain>
        <tissue evidence="2">Whole body</tissue>
    </source>
</reference>
<dbReference type="EMBL" id="GEZM01068521">
    <property type="protein sequence ID" value="JAV66914.1"/>
    <property type="molecule type" value="Transcribed_RNA"/>
</dbReference>
<evidence type="ECO:0000313" key="2">
    <source>
        <dbReference type="EMBL" id="KAB0800425.1"/>
    </source>
</evidence>
<evidence type="ECO:0000313" key="3">
    <source>
        <dbReference type="Proteomes" id="UP000327044"/>
    </source>
</evidence>
<evidence type="ECO:0000313" key="1">
    <source>
        <dbReference type="EMBL" id="JAV66913.1"/>
    </source>
</evidence>
<keyword evidence="3" id="KW-1185">Reference proteome</keyword>
<proteinExistence type="predicted"/>
<dbReference type="EMBL" id="VVIM01000004">
    <property type="protein sequence ID" value="KAB0800425.1"/>
    <property type="molecule type" value="Genomic_DNA"/>
</dbReference>
<reference evidence="2" key="3">
    <citation type="submission" date="2019-08" db="EMBL/GenBank/DDBJ databases">
        <authorList>
            <consortium name="Photinus pyralis genome working group"/>
            <person name="Fallon T.R."/>
            <person name="Sander Lower S.E."/>
            <person name="Weng J.-K."/>
        </authorList>
    </citation>
    <scope>NUCLEOTIDE SEQUENCE</scope>
    <source>
        <strain evidence="2">1611_PpyrPB1</strain>
        <tissue evidence="2">Whole body</tissue>
    </source>
</reference>
<dbReference type="Proteomes" id="UP000327044">
    <property type="component" value="Unassembled WGS sequence"/>
</dbReference>
<organism evidence="1">
    <name type="scientific">Photinus pyralis</name>
    <name type="common">Common eastern firefly</name>
    <name type="synonym">Lampyris pyralis</name>
    <dbReference type="NCBI Taxonomy" id="7054"/>
    <lineage>
        <taxon>Eukaryota</taxon>
        <taxon>Metazoa</taxon>
        <taxon>Ecdysozoa</taxon>
        <taxon>Arthropoda</taxon>
        <taxon>Hexapoda</taxon>
        <taxon>Insecta</taxon>
        <taxon>Pterygota</taxon>
        <taxon>Neoptera</taxon>
        <taxon>Endopterygota</taxon>
        <taxon>Coleoptera</taxon>
        <taxon>Polyphaga</taxon>
        <taxon>Elateriformia</taxon>
        <taxon>Elateroidea</taxon>
        <taxon>Lampyridae</taxon>
        <taxon>Lampyrinae</taxon>
        <taxon>Photinus</taxon>
    </lineage>
</organism>
<dbReference type="Gene3D" id="1.20.5.170">
    <property type="match status" value="1"/>
</dbReference>
<sequence length="124" mass="14120">MAKSRNNSMCLIESDYLSSEDEGSDASTGSNKKTDFFKLQRKEKCTSRNAILARQNRIRKKMYIQNLENKIIKLRSAREKLNSIVQSQSVVISELRTEVKYIRSVLANSSDLSKLIRNISNSSA</sequence>
<dbReference type="AlphaFoldDB" id="A0A1Y1KZS8"/>
<dbReference type="EMBL" id="GEZM01068520">
    <property type="protein sequence ID" value="JAV66915.1"/>
    <property type="molecule type" value="Transcribed_RNA"/>
</dbReference>
<evidence type="ECO:0008006" key="4">
    <source>
        <dbReference type="Google" id="ProtNLM"/>
    </source>
</evidence>